<comment type="caution">
    <text evidence="1">The sequence shown here is derived from an EMBL/GenBank/DDBJ whole genome shotgun (WGS) entry which is preliminary data.</text>
</comment>
<accession>A0A8J4SQZ3</accession>
<organism evidence="1 2">
    <name type="scientific">Paragonimus heterotremus</name>
    <dbReference type="NCBI Taxonomy" id="100268"/>
    <lineage>
        <taxon>Eukaryota</taxon>
        <taxon>Metazoa</taxon>
        <taxon>Spiralia</taxon>
        <taxon>Lophotrochozoa</taxon>
        <taxon>Platyhelminthes</taxon>
        <taxon>Trematoda</taxon>
        <taxon>Digenea</taxon>
        <taxon>Plagiorchiida</taxon>
        <taxon>Troglotremata</taxon>
        <taxon>Troglotrematidae</taxon>
        <taxon>Paragonimus</taxon>
    </lineage>
</organism>
<evidence type="ECO:0000313" key="2">
    <source>
        <dbReference type="Proteomes" id="UP000748531"/>
    </source>
</evidence>
<dbReference type="AlphaFoldDB" id="A0A8J4SQZ3"/>
<reference evidence="1" key="1">
    <citation type="submission" date="2019-05" db="EMBL/GenBank/DDBJ databases">
        <title>Annotation for the trematode Paragonimus heterotremus.</title>
        <authorList>
            <person name="Choi Y.-J."/>
        </authorList>
    </citation>
    <scope>NUCLEOTIDE SEQUENCE</scope>
    <source>
        <strain evidence="1">LC</strain>
    </source>
</reference>
<proteinExistence type="predicted"/>
<name>A0A8J4SQZ3_9TREM</name>
<dbReference type="Proteomes" id="UP000748531">
    <property type="component" value="Unassembled WGS sequence"/>
</dbReference>
<keyword evidence="2" id="KW-1185">Reference proteome</keyword>
<evidence type="ECO:0000313" key="1">
    <source>
        <dbReference type="EMBL" id="KAF5396341.1"/>
    </source>
</evidence>
<sequence length="37" mass="4323">MLLDCKTRQWNIYLSLVIHPQDSPAWMATNSSDLFNI</sequence>
<dbReference type="EMBL" id="LUCH01008436">
    <property type="protein sequence ID" value="KAF5396341.1"/>
    <property type="molecule type" value="Genomic_DNA"/>
</dbReference>
<gene>
    <name evidence="1" type="ORF">PHET_10510</name>
</gene>
<protein>
    <submittedName>
        <fullName evidence="1">Uncharacterized protein</fullName>
    </submittedName>
</protein>